<organism evidence="7 8">
    <name type="scientific">Prevotella melaninogenica</name>
    <dbReference type="NCBI Taxonomy" id="28132"/>
    <lineage>
        <taxon>Bacteria</taxon>
        <taxon>Pseudomonadati</taxon>
        <taxon>Bacteroidota</taxon>
        <taxon>Bacteroidia</taxon>
        <taxon>Bacteroidales</taxon>
        <taxon>Prevotellaceae</taxon>
        <taxon>Prevotella</taxon>
    </lineage>
</organism>
<dbReference type="GO" id="GO:0070694">
    <property type="term" value="F:5-hydroxymethyl-dUMP N-hydrolase activity"/>
    <property type="evidence" value="ECO:0007669"/>
    <property type="project" value="InterPro"/>
</dbReference>
<dbReference type="GO" id="GO:0009159">
    <property type="term" value="P:deoxyribonucleoside monophosphate catabolic process"/>
    <property type="evidence" value="ECO:0007669"/>
    <property type="project" value="InterPro"/>
</dbReference>
<evidence type="ECO:0000256" key="2">
    <source>
        <dbReference type="ARBA" id="ARBA00022801"/>
    </source>
</evidence>
<gene>
    <name evidence="7" type="primary">DNPH1</name>
    <name evidence="7" type="ORF">PMEL1_01382</name>
</gene>
<dbReference type="Proteomes" id="UP000267517">
    <property type="component" value="Chromosome I"/>
</dbReference>
<keyword evidence="3 6" id="KW-0546">Nucleotide metabolism</keyword>
<dbReference type="SUPFAM" id="SSF52309">
    <property type="entry name" value="N-(deoxy)ribosyltransferase-like"/>
    <property type="match status" value="1"/>
</dbReference>
<dbReference type="InterPro" id="IPR028607">
    <property type="entry name" value="DNPH1"/>
</dbReference>
<proteinExistence type="inferred from homology"/>
<feature type="binding site" description="in other chain" evidence="6">
    <location>
        <position position="21"/>
    </location>
    <ligand>
        <name>substrate</name>
        <note>ligand shared between homodimeric partners</note>
    </ligand>
</feature>
<dbReference type="GO" id="GO:0009117">
    <property type="term" value="P:nucleotide metabolic process"/>
    <property type="evidence" value="ECO:0007669"/>
    <property type="project" value="UniProtKB-KW"/>
</dbReference>
<evidence type="ECO:0000256" key="4">
    <source>
        <dbReference type="ARBA" id="ARBA00023295"/>
    </source>
</evidence>
<evidence type="ECO:0000256" key="6">
    <source>
        <dbReference type="HAMAP-Rule" id="MF_03036"/>
    </source>
</evidence>
<comment type="subunit">
    <text evidence="1 6">Monomer and homodimer.</text>
</comment>
<evidence type="ECO:0000256" key="5">
    <source>
        <dbReference type="ARBA" id="ARBA00047460"/>
    </source>
</evidence>
<comment type="catalytic activity">
    <reaction evidence="6">
        <text>a pyrimidine 2'-deoxyribonucleoside 5'-phosphate + H2O = a pyrimidine nucleobase + 2-deoxy-D-ribose 5-phosphate</text>
        <dbReference type="Rhea" id="RHEA:57852"/>
        <dbReference type="ChEBI" id="CHEBI:15377"/>
        <dbReference type="ChEBI" id="CHEBI:26432"/>
        <dbReference type="ChEBI" id="CHEBI:62877"/>
        <dbReference type="ChEBI" id="CHEBI:142209"/>
    </reaction>
</comment>
<comment type="catalytic activity">
    <reaction evidence="6">
        <text>a purine 2'-deoxyribonucleoside 5'-phosphate + H2O = a purine nucleobase + 2-deoxy-D-ribose 5-phosphate</text>
        <dbReference type="Rhea" id="RHEA:51132"/>
        <dbReference type="ChEBI" id="CHEBI:15377"/>
        <dbReference type="ChEBI" id="CHEBI:26386"/>
        <dbReference type="ChEBI" id="CHEBI:62877"/>
        <dbReference type="ChEBI" id="CHEBI:142198"/>
    </reaction>
</comment>
<evidence type="ECO:0000313" key="7">
    <source>
        <dbReference type="EMBL" id="BBA29444.1"/>
    </source>
</evidence>
<feature type="binding site" evidence="6">
    <location>
        <begin position="108"/>
        <end position="110"/>
    </location>
    <ligand>
        <name>substrate</name>
        <note>ligand shared between homodimeric partners</note>
    </ligand>
</feature>
<dbReference type="OrthoDB" id="1081093at2"/>
<keyword evidence="2 6" id="KW-0378">Hydrolase</keyword>
<comment type="similarity">
    <text evidence="6">Belongs to the 2'-deoxynucleoside 5'-phosphate N-hydrolase 1 family.</text>
</comment>
<evidence type="ECO:0000313" key="8">
    <source>
        <dbReference type="Proteomes" id="UP000267517"/>
    </source>
</evidence>
<comment type="function">
    <text evidence="6">Catalyzes the cleavage of the N-glycosidic bond of deoxyribonucleoside 5'-monophosphates to yield deoxyribose 5-phosphate and a purine or pyrimidine base.</text>
</comment>
<dbReference type="GO" id="GO:0009116">
    <property type="term" value="P:nucleoside metabolic process"/>
    <property type="evidence" value="ECO:0007669"/>
    <property type="project" value="UniProtKB-UniRule"/>
</dbReference>
<reference evidence="7 8" key="1">
    <citation type="submission" date="2017-05" db="EMBL/GenBank/DDBJ databases">
        <title>whole genome sequence of Prevotella melaninogenica GAI 07411.</title>
        <authorList>
            <person name="Kondo Y."/>
            <person name="Hoshino T."/>
        </authorList>
    </citation>
    <scope>NUCLEOTIDE SEQUENCE [LARGE SCALE GENOMIC DNA]</scope>
    <source>
        <strain evidence="7 8">GAI 07411</strain>
    </source>
</reference>
<dbReference type="InterPro" id="IPR051239">
    <property type="entry name" value="2'-dNMP_N-hydrolase"/>
</dbReference>
<dbReference type="AlphaFoldDB" id="A0A250KHN6"/>
<protein>
    <recommendedName>
        <fullName evidence="6">Putative 2'-deoxynucleoside 5'-phosphate N-hydrolase 1</fullName>
        <ecNumber evidence="6">3.2.2.-</ecNumber>
    </recommendedName>
</protein>
<dbReference type="EC" id="3.2.2.-" evidence="6"/>
<dbReference type="EMBL" id="AP018049">
    <property type="protein sequence ID" value="BBA29444.1"/>
    <property type="molecule type" value="Genomic_DNA"/>
</dbReference>
<dbReference type="InterPro" id="IPR007710">
    <property type="entry name" value="Nucleoside_deoxyribTrfase"/>
</dbReference>
<dbReference type="PANTHER" id="PTHR15364:SF0">
    <property type="entry name" value="2'-DEOXYNUCLEOSIDE 5'-PHOSPHATE N-HYDROLASE 1"/>
    <property type="match status" value="1"/>
</dbReference>
<evidence type="ECO:0000256" key="1">
    <source>
        <dbReference type="ARBA" id="ARBA00011407"/>
    </source>
</evidence>
<evidence type="ECO:0000256" key="3">
    <source>
        <dbReference type="ARBA" id="ARBA00023080"/>
    </source>
</evidence>
<dbReference type="RefSeq" id="WP_120174543.1">
    <property type="nucleotide sequence ID" value="NZ_AP018049.1"/>
</dbReference>
<accession>A0A250KHN6</accession>
<keyword evidence="4 6" id="KW-0326">Glycosidase</keyword>
<dbReference type="HAMAP" id="MF_03036">
    <property type="entry name" value="Nuc_phosphate_hydrolase"/>
    <property type="match status" value="1"/>
</dbReference>
<comment type="catalytic activity">
    <reaction evidence="5">
        <text>5-hydroxymethyl-dUMP + H2O = 5-hydroxymethyluracil + 2-deoxy-D-ribose 5-phosphate</text>
        <dbReference type="Rhea" id="RHEA:77099"/>
        <dbReference type="ChEBI" id="CHEBI:15377"/>
        <dbReference type="ChEBI" id="CHEBI:16964"/>
        <dbReference type="ChEBI" id="CHEBI:62877"/>
        <dbReference type="ChEBI" id="CHEBI:90409"/>
    </reaction>
    <physiologicalReaction direction="left-to-right" evidence="5">
        <dbReference type="Rhea" id="RHEA:77100"/>
    </physiologicalReaction>
</comment>
<comment type="caution">
    <text evidence="6">Lacks conserved residue(s) required for the propagation of feature annotation.</text>
</comment>
<feature type="binding site" description="in other chain" evidence="6">
    <location>
        <position position="85"/>
    </location>
    <ligand>
        <name>substrate</name>
        <note>ligand shared between homodimeric partners</note>
    </ligand>
</feature>
<dbReference type="Pfam" id="PF05014">
    <property type="entry name" value="Nuc_deoxyrib_tr"/>
    <property type="match status" value="1"/>
</dbReference>
<name>A0A250KHN6_9BACT</name>
<sequence>MNRRIYFAGSIRGGREDAGLYKRIIDYINKTDIVVTEHIGQADMSMKSQTLMSDAYIYERDTKWLESCDLLIAECTCPSLGVGYELAYAEAHGIPAYIFYNELRSNISAMLNGNPYFTVVPYENEEELYQILDDIQNLNVDCASLLTVDSENKQIVEKLKRDGISCIEKGEYTLMNLILANSKEAIEKVHLLSLHQNDKTKLVLLQTSDIFEVDEKEMFDAILSFPNGSNTYEEIKSFLYCIRNLLEFHWIISVDFYDFYSVIKGKNIISMQRFTYRKDIKEALYKLNYNRDNKQKKYIFAISGVRNQEEGLRQIQAFDKYLSEKLFIKESDFCYNVIPYGMKQVILLTATSY</sequence>
<dbReference type="PANTHER" id="PTHR15364">
    <property type="entry name" value="2'-DEOXYNUCLEOSIDE 5'-PHOSPHATE N-HYDROLASE 1"/>
    <property type="match status" value="1"/>
</dbReference>
<dbReference type="Gene3D" id="3.40.50.450">
    <property type="match status" value="1"/>
</dbReference>